<dbReference type="PROSITE" id="PS00198">
    <property type="entry name" value="4FE4S_FER_1"/>
    <property type="match status" value="1"/>
</dbReference>
<dbReference type="PROSITE" id="PS51379">
    <property type="entry name" value="4FE4S_FER_2"/>
    <property type="match status" value="3"/>
</dbReference>
<dbReference type="RefSeq" id="WP_230869086.1">
    <property type="nucleotide sequence ID" value="NZ_CP046640.1"/>
</dbReference>
<gene>
    <name evidence="9" type="ORF">GM661_05405</name>
</gene>
<dbReference type="EMBL" id="CP046640">
    <property type="protein sequence ID" value="QTL97458.1"/>
    <property type="molecule type" value="Genomic_DNA"/>
</dbReference>
<dbReference type="PANTHER" id="PTHR43177">
    <property type="entry name" value="PROTEIN NRFC"/>
    <property type="match status" value="1"/>
</dbReference>
<dbReference type="InterPro" id="IPR050954">
    <property type="entry name" value="ET_IronSulfur_Cluster-Binding"/>
</dbReference>
<dbReference type="GO" id="GO:0046872">
    <property type="term" value="F:metal ion binding"/>
    <property type="evidence" value="ECO:0007669"/>
    <property type="project" value="UniProtKB-KW"/>
</dbReference>
<dbReference type="PANTHER" id="PTHR43177:SF5">
    <property type="entry name" value="ANAEROBIC DIMETHYL SULFOXIDE REDUCTASE CHAIN B-RELATED"/>
    <property type="match status" value="1"/>
</dbReference>
<dbReference type="GO" id="GO:0051539">
    <property type="term" value="F:4 iron, 4 sulfur cluster binding"/>
    <property type="evidence" value="ECO:0007669"/>
    <property type="project" value="UniProtKB-KW"/>
</dbReference>
<evidence type="ECO:0000256" key="5">
    <source>
        <dbReference type="ARBA" id="ARBA00022982"/>
    </source>
</evidence>
<dbReference type="Proteomes" id="UP000665020">
    <property type="component" value="Chromosome"/>
</dbReference>
<evidence type="ECO:0000256" key="2">
    <source>
        <dbReference type="ARBA" id="ARBA00022485"/>
    </source>
</evidence>
<dbReference type="InterPro" id="IPR017900">
    <property type="entry name" value="4Fe4S_Fe_S_CS"/>
</dbReference>
<keyword evidence="1" id="KW-0813">Transport</keyword>
<organism evidence="9 10">
    <name type="scientific">Iocasia fonsfrigidae</name>
    <dbReference type="NCBI Taxonomy" id="2682810"/>
    <lineage>
        <taxon>Bacteria</taxon>
        <taxon>Bacillati</taxon>
        <taxon>Bacillota</taxon>
        <taxon>Clostridia</taxon>
        <taxon>Halanaerobiales</taxon>
        <taxon>Halanaerobiaceae</taxon>
        <taxon>Iocasia</taxon>
    </lineage>
</organism>
<dbReference type="Pfam" id="PF13247">
    <property type="entry name" value="Fer4_11"/>
    <property type="match status" value="1"/>
</dbReference>
<dbReference type="SUPFAM" id="SSF54862">
    <property type="entry name" value="4Fe-4S ferredoxins"/>
    <property type="match status" value="1"/>
</dbReference>
<accession>A0A8A7KCX3</accession>
<dbReference type="Gene3D" id="3.30.70.20">
    <property type="match status" value="2"/>
</dbReference>
<dbReference type="KEGG" id="ifn:GM661_05405"/>
<proteinExistence type="predicted"/>
<keyword evidence="3" id="KW-0479">Metal-binding</keyword>
<dbReference type="InterPro" id="IPR017896">
    <property type="entry name" value="4Fe4S_Fe-S-bd"/>
</dbReference>
<keyword evidence="4" id="KW-0677">Repeat</keyword>
<keyword evidence="10" id="KW-1185">Reference proteome</keyword>
<evidence type="ECO:0000313" key="9">
    <source>
        <dbReference type="EMBL" id="QTL97458.1"/>
    </source>
</evidence>
<evidence type="ECO:0000313" key="10">
    <source>
        <dbReference type="Proteomes" id="UP000665020"/>
    </source>
</evidence>
<evidence type="ECO:0000256" key="7">
    <source>
        <dbReference type="ARBA" id="ARBA00023014"/>
    </source>
</evidence>
<keyword evidence="5" id="KW-0249">Electron transport</keyword>
<evidence type="ECO:0000259" key="8">
    <source>
        <dbReference type="PROSITE" id="PS51379"/>
    </source>
</evidence>
<evidence type="ECO:0000256" key="3">
    <source>
        <dbReference type="ARBA" id="ARBA00022723"/>
    </source>
</evidence>
<evidence type="ECO:0000256" key="4">
    <source>
        <dbReference type="ARBA" id="ARBA00022737"/>
    </source>
</evidence>
<keyword evidence="2" id="KW-0004">4Fe-4S</keyword>
<keyword evidence="6" id="KW-0408">Iron</keyword>
<evidence type="ECO:0000256" key="6">
    <source>
        <dbReference type="ARBA" id="ARBA00023004"/>
    </source>
</evidence>
<dbReference type="AlphaFoldDB" id="A0A8A7KCX3"/>
<protein>
    <submittedName>
        <fullName evidence="9">4Fe-4S dicluster domain-containing protein</fullName>
    </submittedName>
</protein>
<keyword evidence="7" id="KW-0411">Iron-sulfur</keyword>
<name>A0A8A7KCX3_9FIRM</name>
<feature type="domain" description="4Fe-4S ferredoxin-type" evidence="8">
    <location>
        <begin position="84"/>
        <end position="113"/>
    </location>
</feature>
<feature type="domain" description="4Fe-4S ferredoxin-type" evidence="8">
    <location>
        <begin position="136"/>
        <end position="172"/>
    </location>
</feature>
<evidence type="ECO:0000256" key="1">
    <source>
        <dbReference type="ARBA" id="ARBA00022448"/>
    </source>
</evidence>
<reference evidence="9" key="1">
    <citation type="submission" date="2019-12" db="EMBL/GenBank/DDBJ databases">
        <authorList>
            <person name="zhang j."/>
            <person name="sun C.M."/>
        </authorList>
    </citation>
    <scope>NUCLEOTIDE SEQUENCE</scope>
    <source>
        <strain evidence="9">NS-1</strain>
    </source>
</reference>
<dbReference type="CDD" id="cd10563">
    <property type="entry name" value="CooF_like"/>
    <property type="match status" value="1"/>
</dbReference>
<sequence length="180" mass="19919">MKRIVIDQDLCQACKSCVLACMLKNSELNSLLELDLTDPRNQACNKIVLNRGGQVIPLFCRHCDEAACLEACMSGALQRDEETGHISCAQEQCAGCWMCVMSCPYGLIFPGVRNRIKVTDTERETDDEYESKTGNKNKFVDEVANKCDMCAGRDEPSCVANCPTGAIKLIEVETRQGVLR</sequence>
<feature type="domain" description="4Fe-4S ferredoxin-type" evidence="8">
    <location>
        <begin position="2"/>
        <end position="31"/>
    </location>
</feature>